<evidence type="ECO:0000313" key="2">
    <source>
        <dbReference type="Proteomes" id="UP001216907"/>
    </source>
</evidence>
<gene>
    <name evidence="1" type="ORF">PZE19_14200</name>
</gene>
<dbReference type="RefSeq" id="WP_277861286.1">
    <property type="nucleotide sequence ID" value="NZ_JARRAG010000002.1"/>
</dbReference>
<organism evidence="1 2">
    <name type="scientific">Paludisphaera mucosa</name>
    <dbReference type="NCBI Taxonomy" id="3030827"/>
    <lineage>
        <taxon>Bacteria</taxon>
        <taxon>Pseudomonadati</taxon>
        <taxon>Planctomycetota</taxon>
        <taxon>Planctomycetia</taxon>
        <taxon>Isosphaerales</taxon>
        <taxon>Isosphaeraceae</taxon>
        <taxon>Paludisphaera</taxon>
    </lineage>
</organism>
<keyword evidence="2" id="KW-1185">Reference proteome</keyword>
<sequence>MAQLNMSIEHGQPWDAARANFETAIEKAREEHARWIRSVEWSNDRTSATLIGPAYEVVLNLDPTHVHARGKVPLAIKLLEPSVRRFVERTLRSQKPDPA</sequence>
<dbReference type="EMBL" id="JARRAG010000002">
    <property type="protein sequence ID" value="MDG3004935.1"/>
    <property type="molecule type" value="Genomic_DNA"/>
</dbReference>
<protein>
    <recommendedName>
        <fullName evidence="3">Polyhydroxyalkanoic acid system protein</fullName>
    </recommendedName>
</protein>
<evidence type="ECO:0000313" key="1">
    <source>
        <dbReference type="EMBL" id="MDG3004935.1"/>
    </source>
</evidence>
<reference evidence="1 2" key="1">
    <citation type="submission" date="2023-03" db="EMBL/GenBank/DDBJ databases">
        <title>Paludisphaera mucosa sp. nov. a novel planctomycete from northern fen.</title>
        <authorList>
            <person name="Ivanova A."/>
        </authorList>
    </citation>
    <scope>NUCLEOTIDE SEQUENCE [LARGE SCALE GENOMIC DNA]</scope>
    <source>
        <strain evidence="1 2">Pla2</strain>
    </source>
</reference>
<accession>A0ABT6FBH4</accession>
<name>A0ABT6FBH4_9BACT</name>
<comment type="caution">
    <text evidence="1">The sequence shown here is derived from an EMBL/GenBank/DDBJ whole genome shotgun (WGS) entry which is preliminary data.</text>
</comment>
<proteinExistence type="predicted"/>
<dbReference type="Proteomes" id="UP001216907">
    <property type="component" value="Unassembled WGS sequence"/>
</dbReference>
<evidence type="ECO:0008006" key="3">
    <source>
        <dbReference type="Google" id="ProtNLM"/>
    </source>
</evidence>